<gene>
    <name evidence="2" type="ORF">E4U02_15000</name>
</gene>
<keyword evidence="3" id="KW-1185">Reference proteome</keyword>
<dbReference type="AlphaFoldDB" id="A0A4Y9FPA8"/>
<organism evidence="2 3">
    <name type="scientific">Microbacterium paludicola</name>
    <dbReference type="NCBI Taxonomy" id="300019"/>
    <lineage>
        <taxon>Bacteria</taxon>
        <taxon>Bacillati</taxon>
        <taxon>Actinomycetota</taxon>
        <taxon>Actinomycetes</taxon>
        <taxon>Micrococcales</taxon>
        <taxon>Microbacteriaceae</taxon>
        <taxon>Microbacterium</taxon>
    </lineage>
</organism>
<dbReference type="Pfam" id="PF02557">
    <property type="entry name" value="VanY"/>
    <property type="match status" value="1"/>
</dbReference>
<dbReference type="Proteomes" id="UP000298358">
    <property type="component" value="Unassembled WGS sequence"/>
</dbReference>
<feature type="domain" description="D-alanyl-D-alanine carboxypeptidase-like core" evidence="1">
    <location>
        <begin position="157"/>
        <end position="286"/>
    </location>
</feature>
<dbReference type="PANTHER" id="PTHR34385">
    <property type="entry name" value="D-ALANYL-D-ALANINE CARBOXYPEPTIDASE"/>
    <property type="match status" value="1"/>
</dbReference>
<keyword evidence="2" id="KW-0645">Protease</keyword>
<sequence length="314" mass="33405">MSYAQRVSARRRAAWLRRARRIALVTLGAGVLLVSEVSLITQLVSRSEAAAVVRAGGPDAVVAALLPVPVIDQVEAGDPPEGCADDALQARTPDALIGAFGGAEAMHKAILAGDAPCVPLDDPSLPWVVVNKQRPLEPLGYAPEALAVPPSHVVEGSLRADVVDSFERLVAAADAEGAGRMSLFSGYRSYDTQVATYDSQVDARGQIGADALSARPGFSEHQLGLAADVVACGDAGCGTIYEVGATAQGKWLIDNSWRFGWIIRYEEGRTDTTGYNPEPWHLRYIGPELAQVYHEGGYHSLEEFFGLPPAPDYP</sequence>
<dbReference type="GO" id="GO:0004180">
    <property type="term" value="F:carboxypeptidase activity"/>
    <property type="evidence" value="ECO:0007669"/>
    <property type="project" value="UniProtKB-KW"/>
</dbReference>
<accession>A0A4Y9FPA8</accession>
<keyword evidence="2" id="KW-0121">Carboxypeptidase</keyword>
<dbReference type="InterPro" id="IPR058193">
    <property type="entry name" value="VanY/YodJ_core_dom"/>
</dbReference>
<dbReference type="Gene3D" id="3.30.1380.10">
    <property type="match status" value="1"/>
</dbReference>
<dbReference type="InterPro" id="IPR003709">
    <property type="entry name" value="VanY-like_core_dom"/>
</dbReference>
<dbReference type="PANTHER" id="PTHR34385:SF1">
    <property type="entry name" value="PEPTIDOGLYCAN L-ALANYL-D-GLUTAMATE ENDOPEPTIDASE CWLK"/>
    <property type="match status" value="1"/>
</dbReference>
<dbReference type="InterPro" id="IPR009045">
    <property type="entry name" value="Zn_M74/Hedgehog-like"/>
</dbReference>
<dbReference type="SUPFAM" id="SSF55166">
    <property type="entry name" value="Hedgehog/DD-peptidase"/>
    <property type="match status" value="1"/>
</dbReference>
<reference evidence="2 3" key="1">
    <citation type="submission" date="2019-03" db="EMBL/GenBank/DDBJ databases">
        <title>Diversity of the mouse oral microbiome.</title>
        <authorList>
            <person name="Joseph S."/>
            <person name="Aduse-Opoku J."/>
            <person name="Curtis M."/>
            <person name="Wade W."/>
            <person name="Hashim A."/>
        </authorList>
    </citation>
    <scope>NUCLEOTIDE SEQUENCE [LARGE SCALE GENOMIC DNA]</scope>
    <source>
        <strain evidence="2 3">P1012</strain>
    </source>
</reference>
<dbReference type="OrthoDB" id="9792074at2"/>
<comment type="caution">
    <text evidence="2">The sequence shown here is derived from an EMBL/GenBank/DDBJ whole genome shotgun (WGS) entry which is preliminary data.</text>
</comment>
<dbReference type="InterPro" id="IPR052179">
    <property type="entry name" value="DD-CPase-like"/>
</dbReference>
<proteinExistence type="predicted"/>
<name>A0A4Y9FPA8_9MICO</name>
<dbReference type="GO" id="GO:0006508">
    <property type="term" value="P:proteolysis"/>
    <property type="evidence" value="ECO:0007669"/>
    <property type="project" value="InterPro"/>
</dbReference>
<dbReference type="RefSeq" id="WP_135115614.1">
    <property type="nucleotide sequence ID" value="NZ_JADGLL010000067.1"/>
</dbReference>
<evidence type="ECO:0000259" key="1">
    <source>
        <dbReference type="Pfam" id="PF02557"/>
    </source>
</evidence>
<dbReference type="EMBL" id="SPQB01000067">
    <property type="protein sequence ID" value="TFU30139.1"/>
    <property type="molecule type" value="Genomic_DNA"/>
</dbReference>
<evidence type="ECO:0000313" key="2">
    <source>
        <dbReference type="EMBL" id="TFU30139.1"/>
    </source>
</evidence>
<protein>
    <submittedName>
        <fullName evidence="2">D-alanyl-D-alanine carboxypeptidase family protein</fullName>
    </submittedName>
</protein>
<evidence type="ECO:0000313" key="3">
    <source>
        <dbReference type="Proteomes" id="UP000298358"/>
    </source>
</evidence>
<dbReference type="CDD" id="cd14852">
    <property type="entry name" value="LD-carboxypeptidase"/>
    <property type="match status" value="1"/>
</dbReference>
<keyword evidence="2" id="KW-0378">Hydrolase</keyword>